<keyword evidence="4" id="KW-1185">Reference proteome</keyword>
<dbReference type="OMA" id="AFRECAY"/>
<dbReference type="STRING" id="31234.E3LNG2"/>
<evidence type="ECO:0000259" key="2">
    <source>
        <dbReference type="Pfam" id="PF05050"/>
    </source>
</evidence>
<keyword evidence="1" id="KW-0472">Membrane</keyword>
<dbReference type="PANTHER" id="PTHR22989">
    <property type="entry name" value="UNCHARACTERIZED DUF13 C.ELEGANS"/>
    <property type="match status" value="1"/>
</dbReference>
<proteinExistence type="predicted"/>
<gene>
    <name evidence="3" type="ORF">CRE_27108</name>
</gene>
<feature type="transmembrane region" description="Helical" evidence="1">
    <location>
        <begin position="21"/>
        <end position="38"/>
    </location>
</feature>
<keyword evidence="1" id="KW-1133">Transmembrane helix</keyword>
<sequence length="325" mass="38084">MKARYNLLDGGSSNKKPYDKMIVLATICFTIALVYIFTQDTQKSDDVENKGKLTEEVAKTEQDYSYIFEAFRDCVRPKIEHLRGNYDQFWHSFANLTKECDNLPAYEAFDIRSAQNTDEVKYVAYPKKMEPLTMVTLGIGHDVSAELKLKELYPNTDFFGADPSSDINKDLYENKLGGKYYEYAISGERGMQKSRVYEKNGYREEITKHIGADFFFKDVLQKSKIDILWMDIEGNEYPIMDQLHQNGVLDNEGVKICQMNVEMHKDTFKQSVGETRKFHDFVWKILDDKKYIMMKPFYVIYRSRRFIRTFIVNVADKECTDLYLS</sequence>
<protein>
    <recommendedName>
        <fullName evidence="2">Methyltransferase FkbM domain-containing protein</fullName>
    </recommendedName>
</protein>
<feature type="domain" description="Methyltransferase FkbM" evidence="2">
    <location>
        <begin position="84"/>
        <end position="292"/>
    </location>
</feature>
<dbReference type="InParanoid" id="E3LNG2"/>
<dbReference type="CTD" id="9814847"/>
<dbReference type="GeneID" id="9814847"/>
<name>E3LNG2_CAERE</name>
<dbReference type="AlphaFoldDB" id="E3LNG2"/>
<dbReference type="KEGG" id="crq:GCK72_018289"/>
<accession>E3LNG2</accession>
<evidence type="ECO:0000256" key="1">
    <source>
        <dbReference type="SAM" id="Phobius"/>
    </source>
</evidence>
<dbReference type="RefSeq" id="XP_003114527.2">
    <property type="nucleotide sequence ID" value="XM_003114479.2"/>
</dbReference>
<dbReference type="InterPro" id="IPR006342">
    <property type="entry name" value="FkbM_mtfrase"/>
</dbReference>
<reference evidence="3" key="1">
    <citation type="submission" date="2007-07" db="EMBL/GenBank/DDBJ databases">
        <title>PCAP assembly of the Caenorhabditis remanei genome.</title>
        <authorList>
            <consortium name="The Caenorhabditis remanei Sequencing Consortium"/>
            <person name="Wilson R.K."/>
        </authorList>
    </citation>
    <scope>NUCLEOTIDE SEQUENCE [LARGE SCALE GENOMIC DNA]</scope>
    <source>
        <strain evidence="3">PB4641</strain>
    </source>
</reference>
<dbReference type="Proteomes" id="UP000008281">
    <property type="component" value="Unassembled WGS sequence"/>
</dbReference>
<dbReference type="HOGENOM" id="CLU_054633_1_0_1"/>
<dbReference type="eggNOG" id="ENOG502TJED">
    <property type="taxonomic scope" value="Eukaryota"/>
</dbReference>
<organism evidence="4">
    <name type="scientific">Caenorhabditis remanei</name>
    <name type="common">Caenorhabditis vulgaris</name>
    <dbReference type="NCBI Taxonomy" id="31234"/>
    <lineage>
        <taxon>Eukaryota</taxon>
        <taxon>Metazoa</taxon>
        <taxon>Ecdysozoa</taxon>
        <taxon>Nematoda</taxon>
        <taxon>Chromadorea</taxon>
        <taxon>Rhabditida</taxon>
        <taxon>Rhabditina</taxon>
        <taxon>Rhabditomorpha</taxon>
        <taxon>Rhabditoidea</taxon>
        <taxon>Rhabditidae</taxon>
        <taxon>Peloderinae</taxon>
        <taxon>Caenorhabditis</taxon>
    </lineage>
</organism>
<keyword evidence="1" id="KW-0812">Transmembrane</keyword>
<evidence type="ECO:0000313" key="3">
    <source>
        <dbReference type="EMBL" id="EFP05865.1"/>
    </source>
</evidence>
<dbReference type="PANTHER" id="PTHR22989:SF7">
    <property type="entry name" value="METHYLTRANSFERASE FKBM DOMAIN-CONTAINING PROTEIN"/>
    <property type="match status" value="1"/>
</dbReference>
<dbReference type="EMBL" id="DS268412">
    <property type="protein sequence ID" value="EFP05865.1"/>
    <property type="molecule type" value="Genomic_DNA"/>
</dbReference>
<evidence type="ECO:0000313" key="4">
    <source>
        <dbReference type="Proteomes" id="UP000008281"/>
    </source>
</evidence>
<dbReference type="OrthoDB" id="5775722at2759"/>
<dbReference type="Pfam" id="PF05050">
    <property type="entry name" value="Methyltransf_21"/>
    <property type="match status" value="1"/>
</dbReference>